<evidence type="ECO:0000313" key="2">
    <source>
        <dbReference type="Proteomes" id="UP000183129"/>
    </source>
</evidence>
<dbReference type="AlphaFoldDB" id="A0A1I2DYL2"/>
<dbReference type="SUPFAM" id="SSF52833">
    <property type="entry name" value="Thioredoxin-like"/>
    <property type="match status" value="1"/>
</dbReference>
<dbReference type="Proteomes" id="UP000183129">
    <property type="component" value="Unassembled WGS sequence"/>
</dbReference>
<name>A0A1I2DYL2_9SPHI</name>
<dbReference type="Gene3D" id="3.40.30.10">
    <property type="entry name" value="Glutaredoxin"/>
    <property type="match status" value="1"/>
</dbReference>
<dbReference type="RefSeq" id="WP_051760368.1">
    <property type="nucleotide sequence ID" value="NZ_FONS01000003.1"/>
</dbReference>
<dbReference type="STRING" id="34086.SAMN04488084_102258"/>
<protein>
    <submittedName>
        <fullName evidence="1">Thioredoxin</fullName>
    </submittedName>
</protein>
<dbReference type="Pfam" id="PF14595">
    <property type="entry name" value="Thioredoxin_9"/>
    <property type="match status" value="1"/>
</dbReference>
<organism evidence="1 2">
    <name type="scientific">Pedobacter antarcticus</name>
    <dbReference type="NCBI Taxonomy" id="34086"/>
    <lineage>
        <taxon>Bacteria</taxon>
        <taxon>Pseudomonadati</taxon>
        <taxon>Bacteroidota</taxon>
        <taxon>Sphingobacteriia</taxon>
        <taxon>Sphingobacteriales</taxon>
        <taxon>Sphingobacteriaceae</taxon>
        <taxon>Pedobacter</taxon>
    </lineage>
</organism>
<reference evidence="1 2" key="1">
    <citation type="submission" date="2016-10" db="EMBL/GenBank/DDBJ databases">
        <authorList>
            <person name="de Groot N.N."/>
        </authorList>
    </citation>
    <scope>NUCLEOTIDE SEQUENCE [LARGE SCALE GENOMIC DNA]</scope>
    <source>
        <strain evidence="1 2">ATCC 51969</strain>
    </source>
</reference>
<proteinExistence type="predicted"/>
<dbReference type="EMBL" id="FONS01000003">
    <property type="protein sequence ID" value="SFE85715.1"/>
    <property type="molecule type" value="Genomic_DNA"/>
</dbReference>
<accession>A0A1I2DYL2</accession>
<gene>
    <name evidence="1" type="ORF">SAMN03003324_01549</name>
</gene>
<dbReference type="InterPro" id="IPR036249">
    <property type="entry name" value="Thioredoxin-like_sf"/>
</dbReference>
<sequence length="136" mass="15617">MPYIHHPDDLFSIPDMQTSYIAEYPAYHPEAAIIEYLHPLLLNKKITIILGTWCSDCQRELPRFLKVIDHAGFPYDQLTIISVDQEKSPGEEMKEVPNFTRIPVFILTNTDGSELGRITEIPEISLEHDLLALIKK</sequence>
<evidence type="ECO:0000313" key="1">
    <source>
        <dbReference type="EMBL" id="SFE85715.1"/>
    </source>
</evidence>